<proteinExistence type="predicted"/>
<dbReference type="EMBL" id="BQNB010020478">
    <property type="protein sequence ID" value="GJT96399.1"/>
    <property type="molecule type" value="Genomic_DNA"/>
</dbReference>
<protein>
    <submittedName>
        <fullName evidence="1">Uncharacterized protein</fullName>
    </submittedName>
</protein>
<evidence type="ECO:0000313" key="2">
    <source>
        <dbReference type="Proteomes" id="UP001151760"/>
    </source>
</evidence>
<gene>
    <name evidence="1" type="ORF">Tco_1091917</name>
</gene>
<reference evidence="1" key="1">
    <citation type="journal article" date="2022" name="Int. J. Mol. Sci.">
        <title>Draft Genome of Tanacetum Coccineum: Genomic Comparison of Closely Related Tanacetum-Family Plants.</title>
        <authorList>
            <person name="Yamashiro T."/>
            <person name="Shiraishi A."/>
            <person name="Nakayama K."/>
            <person name="Satake H."/>
        </authorList>
    </citation>
    <scope>NUCLEOTIDE SEQUENCE</scope>
</reference>
<dbReference type="Proteomes" id="UP001151760">
    <property type="component" value="Unassembled WGS sequence"/>
</dbReference>
<sequence>MDLVFEALDKRHMGEDRIISAKEIDELRAISGHVLRVSQVQVPEDDLDDLHWIREEDGEFKTADPQFLLGSKMLEGIDPKMPGVLLVSLGGTMRLEVILVKGHFVSLIVNVLPVDCDPLALVEGITPVENNKGLLVVCLVSNAACFCVVLNDSLGS</sequence>
<organism evidence="1 2">
    <name type="scientific">Tanacetum coccineum</name>
    <dbReference type="NCBI Taxonomy" id="301880"/>
    <lineage>
        <taxon>Eukaryota</taxon>
        <taxon>Viridiplantae</taxon>
        <taxon>Streptophyta</taxon>
        <taxon>Embryophyta</taxon>
        <taxon>Tracheophyta</taxon>
        <taxon>Spermatophyta</taxon>
        <taxon>Magnoliopsida</taxon>
        <taxon>eudicotyledons</taxon>
        <taxon>Gunneridae</taxon>
        <taxon>Pentapetalae</taxon>
        <taxon>asterids</taxon>
        <taxon>campanulids</taxon>
        <taxon>Asterales</taxon>
        <taxon>Asteraceae</taxon>
        <taxon>Asteroideae</taxon>
        <taxon>Anthemideae</taxon>
        <taxon>Anthemidinae</taxon>
        <taxon>Tanacetum</taxon>
    </lineage>
</organism>
<reference evidence="1" key="2">
    <citation type="submission" date="2022-01" db="EMBL/GenBank/DDBJ databases">
        <authorList>
            <person name="Yamashiro T."/>
            <person name="Shiraishi A."/>
            <person name="Satake H."/>
            <person name="Nakayama K."/>
        </authorList>
    </citation>
    <scope>NUCLEOTIDE SEQUENCE</scope>
</reference>
<accession>A0ABQ5I8D6</accession>
<keyword evidence="2" id="KW-1185">Reference proteome</keyword>
<evidence type="ECO:0000313" key="1">
    <source>
        <dbReference type="EMBL" id="GJT96399.1"/>
    </source>
</evidence>
<name>A0ABQ5I8D6_9ASTR</name>
<comment type="caution">
    <text evidence="1">The sequence shown here is derived from an EMBL/GenBank/DDBJ whole genome shotgun (WGS) entry which is preliminary data.</text>
</comment>